<evidence type="ECO:0000313" key="3">
    <source>
        <dbReference type="Proteomes" id="UP000632849"/>
    </source>
</evidence>
<evidence type="ECO:0000313" key="2">
    <source>
        <dbReference type="EMBL" id="GHG05587.1"/>
    </source>
</evidence>
<dbReference type="Gene3D" id="3.40.50.300">
    <property type="entry name" value="P-loop containing nucleotide triphosphate hydrolases"/>
    <property type="match status" value="1"/>
</dbReference>
<gene>
    <name evidence="2" type="ORF">GCM10017667_40560</name>
</gene>
<name>A0A919ENP5_STRFL</name>
<evidence type="ECO:0000259" key="1">
    <source>
        <dbReference type="Pfam" id="PF13521"/>
    </source>
</evidence>
<protein>
    <recommendedName>
        <fullName evidence="1">NadR/Ttd14 AAA domain-containing protein</fullName>
    </recommendedName>
</protein>
<proteinExistence type="predicted"/>
<dbReference type="Proteomes" id="UP000632849">
    <property type="component" value="Unassembled WGS sequence"/>
</dbReference>
<dbReference type="AlphaFoldDB" id="A0A919ENP5"/>
<dbReference type="SUPFAM" id="SSF52540">
    <property type="entry name" value="P-loop containing nucleoside triphosphate hydrolases"/>
    <property type="match status" value="1"/>
</dbReference>
<dbReference type="Pfam" id="PF13521">
    <property type="entry name" value="AAA_28"/>
    <property type="match status" value="1"/>
</dbReference>
<reference evidence="2" key="1">
    <citation type="journal article" date="2014" name="Int. J. Syst. Evol. Microbiol.">
        <title>Complete genome sequence of Corynebacterium casei LMG S-19264T (=DSM 44701T), isolated from a smear-ripened cheese.</title>
        <authorList>
            <consortium name="US DOE Joint Genome Institute (JGI-PGF)"/>
            <person name="Walter F."/>
            <person name="Albersmeier A."/>
            <person name="Kalinowski J."/>
            <person name="Ruckert C."/>
        </authorList>
    </citation>
    <scope>NUCLEOTIDE SEQUENCE</scope>
    <source>
        <strain evidence="2">JCM 4122</strain>
    </source>
</reference>
<dbReference type="InterPro" id="IPR038727">
    <property type="entry name" value="NadR/Ttd14_AAA_dom"/>
</dbReference>
<organism evidence="2 3">
    <name type="scientific">Streptomyces filamentosus</name>
    <name type="common">Streptomyces roseosporus</name>
    <dbReference type="NCBI Taxonomy" id="67294"/>
    <lineage>
        <taxon>Bacteria</taxon>
        <taxon>Bacillati</taxon>
        <taxon>Actinomycetota</taxon>
        <taxon>Actinomycetes</taxon>
        <taxon>Kitasatosporales</taxon>
        <taxon>Streptomycetaceae</taxon>
        <taxon>Streptomyces</taxon>
    </lineage>
</organism>
<keyword evidence="3" id="KW-1185">Reference proteome</keyword>
<dbReference type="EMBL" id="BNBE01000002">
    <property type="protein sequence ID" value="GHG05587.1"/>
    <property type="molecule type" value="Genomic_DNA"/>
</dbReference>
<comment type="caution">
    <text evidence="2">The sequence shown here is derived from an EMBL/GenBank/DDBJ whole genome shotgun (WGS) entry which is preliminary data.</text>
</comment>
<feature type="domain" description="NadR/Ttd14 AAA" evidence="1">
    <location>
        <begin position="9"/>
        <end position="173"/>
    </location>
</feature>
<sequence>MVTTTPFRIGVLGTHSTGKTTLVQRIEMELRGQGVTVGRTGGFGRRAAEIGLPKMQRHTETSTEWIIATAIANEIEIGISAEVVLADRAVHDALAYYMAALEYRGEPVNSDAVERLRILVATQTPKYDLCIATRLDPEMPVATEHFYDPRYRALVDEHVHRLLAEDHVDHLVVGSSADEQRLVVQTAVEAALKAVGA</sequence>
<reference evidence="2" key="2">
    <citation type="submission" date="2020-09" db="EMBL/GenBank/DDBJ databases">
        <authorList>
            <person name="Sun Q."/>
            <person name="Ohkuma M."/>
        </authorList>
    </citation>
    <scope>NUCLEOTIDE SEQUENCE</scope>
    <source>
        <strain evidence="2">JCM 4122</strain>
    </source>
</reference>
<accession>A0A919ENP5</accession>
<dbReference type="InterPro" id="IPR027417">
    <property type="entry name" value="P-loop_NTPase"/>
</dbReference>